<dbReference type="InterPro" id="IPR024462">
    <property type="entry name" value="GH116_N"/>
</dbReference>
<dbReference type="PANTHER" id="PTHR12654:SF0">
    <property type="entry name" value="NON-LYSOSOMAL GLUCOSYLCERAMIDASE"/>
    <property type="match status" value="1"/>
</dbReference>
<gene>
    <name evidence="3" type="ORF">ERS852511_01175</name>
</gene>
<name>A0A174KR35_BACT4</name>
<dbReference type="Pfam" id="PF12215">
    <property type="entry name" value="Glyco_hydr_116N"/>
    <property type="match status" value="1"/>
</dbReference>
<dbReference type="Pfam" id="PF04685">
    <property type="entry name" value="DUF608"/>
    <property type="match status" value="1"/>
</dbReference>
<evidence type="ECO:0000259" key="1">
    <source>
        <dbReference type="Pfam" id="PF04685"/>
    </source>
</evidence>
<dbReference type="Gene3D" id="1.50.10.10">
    <property type="match status" value="1"/>
</dbReference>
<dbReference type="Proteomes" id="UP000095576">
    <property type="component" value="Unassembled WGS sequence"/>
</dbReference>
<dbReference type="AlphaFoldDB" id="A0A174KR35"/>
<evidence type="ECO:0000313" key="3">
    <source>
        <dbReference type="EMBL" id="CUP12338.1"/>
    </source>
</evidence>
<dbReference type="SUPFAM" id="SSF48208">
    <property type="entry name" value="Six-hairpin glycosidases"/>
    <property type="match status" value="1"/>
</dbReference>
<dbReference type="PANTHER" id="PTHR12654">
    <property type="entry name" value="BILE ACID BETA-GLUCOSIDASE-RELATED"/>
    <property type="match status" value="1"/>
</dbReference>
<dbReference type="InterPro" id="IPR052566">
    <property type="entry name" value="Non-lysos_glucosylceramidase"/>
</dbReference>
<dbReference type="EMBL" id="CZAP01000003">
    <property type="protein sequence ID" value="CUP12338.1"/>
    <property type="molecule type" value="Genomic_DNA"/>
</dbReference>
<proteinExistence type="predicted"/>
<reference evidence="3 4" key="1">
    <citation type="submission" date="2015-09" db="EMBL/GenBank/DDBJ databases">
        <authorList>
            <consortium name="Pathogen Informatics"/>
        </authorList>
    </citation>
    <scope>NUCLEOTIDE SEQUENCE [LARGE SCALE GENOMIC DNA]</scope>
    <source>
        <strain evidence="3 4">2789STDY5834899</strain>
    </source>
</reference>
<protein>
    <submittedName>
        <fullName evidence="3">Predicted bile acid beta-glucosidase</fullName>
    </submittedName>
</protein>
<dbReference type="InterPro" id="IPR008928">
    <property type="entry name" value="6-hairpin_glycosidase_sf"/>
</dbReference>
<dbReference type="GO" id="GO:0004553">
    <property type="term" value="F:hydrolase activity, hydrolyzing O-glycosyl compounds"/>
    <property type="evidence" value="ECO:0007669"/>
    <property type="project" value="InterPro"/>
</dbReference>
<dbReference type="InterPro" id="IPR006775">
    <property type="entry name" value="GH116_catalytic"/>
</dbReference>
<evidence type="ECO:0000259" key="2">
    <source>
        <dbReference type="Pfam" id="PF12215"/>
    </source>
</evidence>
<dbReference type="RefSeq" id="WP_055298908.1">
    <property type="nucleotide sequence ID" value="NZ_CZAP01000003.1"/>
</dbReference>
<evidence type="ECO:0000313" key="4">
    <source>
        <dbReference type="Proteomes" id="UP000095576"/>
    </source>
</evidence>
<organism evidence="3 4">
    <name type="scientific">Bacteroides thetaiotaomicron</name>
    <dbReference type="NCBI Taxonomy" id="818"/>
    <lineage>
        <taxon>Bacteria</taxon>
        <taxon>Pseudomonadati</taxon>
        <taxon>Bacteroidota</taxon>
        <taxon>Bacteroidia</taxon>
        <taxon>Bacteroidales</taxon>
        <taxon>Bacteroidaceae</taxon>
        <taxon>Bacteroides</taxon>
    </lineage>
</organism>
<feature type="domain" description="Glycosyl-hydrolase family 116 catalytic region" evidence="1">
    <location>
        <begin position="409"/>
        <end position="781"/>
    </location>
</feature>
<accession>A0A174KR35</accession>
<dbReference type="InterPro" id="IPR012341">
    <property type="entry name" value="6hp_glycosidase-like_sf"/>
</dbReference>
<dbReference type="GO" id="GO:0005975">
    <property type="term" value="P:carbohydrate metabolic process"/>
    <property type="evidence" value="ECO:0007669"/>
    <property type="project" value="InterPro"/>
</dbReference>
<sequence length="848" mass="96132">MEKLKYSLLFMISILAISNRWVSANEIDNERNRIYNSSYSGKYNNRIAFPIGGIGAGMYCLEGTGYISHMSVWHRPEVFHEPGMFAALYVKGVCNGTKVLEGPVSDWRKFGMPNYGTGGSMGSILGLPRFDTVEFEARFPFAKVSLTDKDIPVKVTILGWSPFIPGDPDNSSLPVGGLEYSLENTSKEVQETIFSYHARNFLSWGKGLDVIKTMPHGFILSQSGTETEPHLQGDFAIFTDQDSLKINYCWFRGGWFDSLTMVWNAIETGLMPQSPAIEKGAPGASMFVPVTLMPGEKKTIRIYTAWYVPNSTLRLGEEPEDWNDNNVDSARLAVEKADKGNYKPWYSSRFTGVNEVIDYFLSHYKILRNQTERFTDSFYRSTLPPEVIEAVSANLSILKSPTVMRQYDGRLWTWEGCADNWGSCHGSCTHVWNYAQAIPHLFPSLERSLRHTEFEEGQDLKGHQVFRANLPIRPTRHNFHSAADGQLGGIMKVYREWRISGDNEFLISMYPKVKKSLDYCISTWDPRRVGSIEEPHHNTYDIEFWGPDGMHNSFYYGALSAFIRMSEFLDKDVTEYKKLLKKGREFTETGLFNGEYFIQNIEWRGLNVKDPTVAQSFHSSYSPEAKEILEKEGPKYQYGNGCLSDGVLGSWLSRMCGMEETLNTEKVKSHLLSVHRYNFKKDLTDHANPQRSPYALGKEGGLLLGSWPKGSKLSLPFVYSNEVWTGIEYQVASHLMLQGEVEKGLEIVRACRQRYDGSVRNPFNEYECGHWYGRALSSYGLLQGLTGVRYDAVDKTLYINSKIGDFISFISTESGFGNVELRSGKPFVKVVSGHIEVDRFIVSGKVVE</sequence>
<feature type="domain" description="Glycosyl-hydrolase family 116 N-terminal" evidence="2">
    <location>
        <begin position="48"/>
        <end position="365"/>
    </location>
</feature>